<name>A0A3K9AZ78_SALER</name>
<evidence type="ECO:0000313" key="2">
    <source>
        <dbReference type="EMBL" id="MFK69749.1"/>
    </source>
</evidence>
<proteinExistence type="predicted"/>
<comment type="caution">
    <text evidence="1">The sequence shown here is derived from an EMBL/GenBank/DDBJ whole genome shotgun (WGS) entry which is preliminary data.</text>
</comment>
<dbReference type="EMBL" id="RMUA01000012">
    <property type="protein sequence ID" value="MFK69749.1"/>
    <property type="molecule type" value="Genomic_DNA"/>
</dbReference>
<evidence type="ECO:0000313" key="1">
    <source>
        <dbReference type="EMBL" id="MFK55323.1"/>
    </source>
</evidence>
<dbReference type="Proteomes" id="UP000839509">
    <property type="component" value="Unassembled WGS sequence"/>
</dbReference>
<sequence length="64" mass="7020">MSTNRQFPGQPRMGSTMSLTKCGKVETKGFIMPYSGLVAHRLIFIDIKGATVVSDPLSSQEFAR</sequence>
<accession>A0A3K9AZ78</accession>
<dbReference type="Proteomes" id="UP000885320">
    <property type="component" value="Unassembled WGS sequence"/>
</dbReference>
<organism evidence="1">
    <name type="scientific">Salmonella enterica</name>
    <name type="common">Salmonella choleraesuis</name>
    <dbReference type="NCBI Taxonomy" id="28901"/>
    <lineage>
        <taxon>Bacteria</taxon>
        <taxon>Pseudomonadati</taxon>
        <taxon>Pseudomonadota</taxon>
        <taxon>Gammaproteobacteria</taxon>
        <taxon>Enterobacterales</taxon>
        <taxon>Enterobacteriaceae</taxon>
        <taxon>Salmonella</taxon>
    </lineage>
</organism>
<reference evidence="1" key="1">
    <citation type="submission" date="2018-11" db="EMBL/GenBank/DDBJ databases">
        <authorList>
            <consortium name="PulseNet: The National Subtyping Network for Foodborne Disease Surveillance"/>
            <person name="Tarr C.L."/>
            <person name="Trees E."/>
            <person name="Katz L.S."/>
            <person name="Carleton-Romer H.A."/>
            <person name="Stroika S."/>
            <person name="Kucerova Z."/>
            <person name="Roache K.F."/>
            <person name="Sabol A.L."/>
            <person name="Besser J."/>
            <person name="Gerner-Smidt P."/>
        </authorList>
    </citation>
    <scope>NUCLEOTIDE SEQUENCE [LARGE SCALE GENOMIC DNA]</scope>
    <source>
        <strain evidence="2">PNUSAS057377</strain>
        <strain evidence="1">PNUSAS059842</strain>
    </source>
</reference>
<protein>
    <submittedName>
        <fullName evidence="1">Uncharacterized protein</fullName>
    </submittedName>
</protein>
<dbReference type="AlphaFoldDB" id="A0A3K9AZ78"/>
<dbReference type="EMBL" id="RMTL01000002">
    <property type="protein sequence ID" value="MFK55323.1"/>
    <property type="molecule type" value="Genomic_DNA"/>
</dbReference>
<gene>
    <name evidence="1" type="ORF">EEM01_03575</name>
    <name evidence="2" type="ORF">EEN95_10655</name>
</gene>